<dbReference type="EMBL" id="JADKYY010000003">
    <property type="protein sequence ID" value="MBF5026801.1"/>
    <property type="molecule type" value="Genomic_DNA"/>
</dbReference>
<dbReference type="RefSeq" id="WP_194738733.1">
    <property type="nucleotide sequence ID" value="NZ_JADKYY010000003.1"/>
</dbReference>
<keyword evidence="2" id="KW-1185">Reference proteome</keyword>
<accession>A0A930YUY7</accession>
<dbReference type="AlphaFoldDB" id="A0A930YUY7"/>
<reference evidence="1" key="1">
    <citation type="submission" date="2020-11" db="EMBL/GenBank/DDBJ databases">
        <title>Genome seq and assembly of Planobacterium sp.</title>
        <authorList>
            <person name="Chhetri G."/>
        </authorList>
    </citation>
    <scope>NUCLEOTIDE SEQUENCE</scope>
    <source>
        <strain evidence="1">GCR5</strain>
    </source>
</reference>
<evidence type="ECO:0008006" key="3">
    <source>
        <dbReference type="Google" id="ProtNLM"/>
    </source>
</evidence>
<name>A0A930YUY7_9FLAO</name>
<evidence type="ECO:0000313" key="1">
    <source>
        <dbReference type="EMBL" id="MBF5026801.1"/>
    </source>
</evidence>
<protein>
    <recommendedName>
        <fullName evidence="3">Lipoprotein</fullName>
    </recommendedName>
</protein>
<proteinExistence type="predicted"/>
<organism evidence="1 2">
    <name type="scientific">Planobacterium oryzisoli</name>
    <dbReference type="NCBI Taxonomy" id="2771435"/>
    <lineage>
        <taxon>Bacteria</taxon>
        <taxon>Pseudomonadati</taxon>
        <taxon>Bacteroidota</taxon>
        <taxon>Flavobacteriia</taxon>
        <taxon>Flavobacteriales</taxon>
        <taxon>Weeksellaceae</taxon>
        <taxon>Chryseobacterium group</taxon>
        <taxon>Chryseobacterium</taxon>
    </lineage>
</organism>
<comment type="caution">
    <text evidence="1">The sequence shown here is derived from an EMBL/GenBank/DDBJ whole genome shotgun (WGS) entry which is preliminary data.</text>
</comment>
<gene>
    <name evidence="1" type="ORF">IC612_03185</name>
</gene>
<dbReference type="PROSITE" id="PS51257">
    <property type="entry name" value="PROKAR_LIPOPROTEIN"/>
    <property type="match status" value="1"/>
</dbReference>
<sequence>MKTLKFLLTATLLFTLFSCSDKGGKRKTADYSLVKKELNLQGETATKYDAITSKYDQERKAFRETQGEKPDRVVLFSKMEEIQKKQDGEIAALLNAEQMKVYERFVEKNTRKRPRYNDALLARIENEAGLDQTQMQVVNAANNAFEKAYHEAHDVYHGNNDLAAEYWTKYDTQRKAAIEKALTPEQYAAFLTVVKDVKPSNRSEK</sequence>
<evidence type="ECO:0000313" key="2">
    <source>
        <dbReference type="Proteomes" id="UP000694480"/>
    </source>
</evidence>
<dbReference type="Proteomes" id="UP000694480">
    <property type="component" value="Unassembled WGS sequence"/>
</dbReference>